<dbReference type="EMBL" id="CH476635">
    <property type="protein sequence ID" value="EDN94357.1"/>
    <property type="molecule type" value="Genomic_DNA"/>
</dbReference>
<organism evidence="1 2">
    <name type="scientific">Sclerotinia sclerotiorum (strain ATCC 18683 / 1980 / Ss-1)</name>
    <name type="common">White mold</name>
    <name type="synonym">Whetzelinia sclerotiorum</name>
    <dbReference type="NCBI Taxonomy" id="665079"/>
    <lineage>
        <taxon>Eukaryota</taxon>
        <taxon>Fungi</taxon>
        <taxon>Dikarya</taxon>
        <taxon>Ascomycota</taxon>
        <taxon>Pezizomycotina</taxon>
        <taxon>Leotiomycetes</taxon>
        <taxon>Helotiales</taxon>
        <taxon>Sclerotiniaceae</taxon>
        <taxon>Sclerotinia</taxon>
    </lineage>
</organism>
<dbReference type="Proteomes" id="UP000001312">
    <property type="component" value="Unassembled WGS sequence"/>
</dbReference>
<dbReference type="HOGENOM" id="CLU_2943198_0_0_1"/>
<dbReference type="InParanoid" id="A7EY15"/>
<accession>A7EY15</accession>
<reference evidence="2" key="1">
    <citation type="journal article" date="2011" name="PLoS Genet.">
        <title>Genomic analysis of the necrotrophic fungal pathogens Sclerotinia sclerotiorum and Botrytis cinerea.</title>
        <authorList>
            <person name="Amselem J."/>
            <person name="Cuomo C.A."/>
            <person name="van Kan J.A."/>
            <person name="Viaud M."/>
            <person name="Benito E.P."/>
            <person name="Couloux A."/>
            <person name="Coutinho P.M."/>
            <person name="de Vries R.P."/>
            <person name="Dyer P.S."/>
            <person name="Fillinger S."/>
            <person name="Fournier E."/>
            <person name="Gout L."/>
            <person name="Hahn M."/>
            <person name="Kohn L."/>
            <person name="Lapalu N."/>
            <person name="Plummer K.M."/>
            <person name="Pradier J.M."/>
            <person name="Quevillon E."/>
            <person name="Sharon A."/>
            <person name="Simon A."/>
            <person name="ten Have A."/>
            <person name="Tudzynski B."/>
            <person name="Tudzynski P."/>
            <person name="Wincker P."/>
            <person name="Andrew M."/>
            <person name="Anthouard V."/>
            <person name="Beever R.E."/>
            <person name="Beffa R."/>
            <person name="Benoit I."/>
            <person name="Bouzid O."/>
            <person name="Brault B."/>
            <person name="Chen Z."/>
            <person name="Choquer M."/>
            <person name="Collemare J."/>
            <person name="Cotton P."/>
            <person name="Danchin E.G."/>
            <person name="Da Silva C."/>
            <person name="Gautier A."/>
            <person name="Giraud C."/>
            <person name="Giraud T."/>
            <person name="Gonzalez C."/>
            <person name="Grossetete S."/>
            <person name="Guldener U."/>
            <person name="Henrissat B."/>
            <person name="Howlett B.J."/>
            <person name="Kodira C."/>
            <person name="Kretschmer M."/>
            <person name="Lappartient A."/>
            <person name="Leroch M."/>
            <person name="Levis C."/>
            <person name="Mauceli E."/>
            <person name="Neuveglise C."/>
            <person name="Oeser B."/>
            <person name="Pearson M."/>
            <person name="Poulain J."/>
            <person name="Poussereau N."/>
            <person name="Quesneville H."/>
            <person name="Rascle C."/>
            <person name="Schumacher J."/>
            <person name="Segurens B."/>
            <person name="Sexton A."/>
            <person name="Silva E."/>
            <person name="Sirven C."/>
            <person name="Soanes D.M."/>
            <person name="Talbot N.J."/>
            <person name="Templeton M."/>
            <person name="Yandava C."/>
            <person name="Yarden O."/>
            <person name="Zeng Q."/>
            <person name="Rollins J.A."/>
            <person name="Lebrun M.H."/>
            <person name="Dickman M."/>
        </authorList>
    </citation>
    <scope>NUCLEOTIDE SEQUENCE [LARGE SCALE GENOMIC DNA]</scope>
    <source>
        <strain evidence="2">ATCC 18683 / 1980 / Ss-1</strain>
    </source>
</reference>
<keyword evidence="2" id="KW-1185">Reference proteome</keyword>
<evidence type="ECO:0000313" key="2">
    <source>
        <dbReference type="Proteomes" id="UP000001312"/>
    </source>
</evidence>
<proteinExistence type="predicted"/>
<dbReference type="AlphaFoldDB" id="A7EY15"/>
<name>A7EY15_SCLS1</name>
<dbReference type="RefSeq" id="XP_001588683.1">
    <property type="nucleotide sequence ID" value="XM_001588633.1"/>
</dbReference>
<dbReference type="GeneID" id="5484849"/>
<gene>
    <name evidence="1" type="ORF">SS1G_10230</name>
</gene>
<sequence length="60" mass="6604">MEQGLAMDRHSQYTKLTIATHKSSTTDDRADHVGSSFTLPYSAVRAIISNLQVVAQTLIQ</sequence>
<dbReference type="KEGG" id="ssl:SS1G_10230"/>
<protein>
    <submittedName>
        <fullName evidence="1">Uncharacterized protein</fullName>
    </submittedName>
</protein>
<evidence type="ECO:0000313" key="1">
    <source>
        <dbReference type="EMBL" id="EDN94357.1"/>
    </source>
</evidence>